<accession>A0ABN3BKY9</accession>
<evidence type="ECO:0000256" key="1">
    <source>
        <dbReference type="SAM" id="MobiDB-lite"/>
    </source>
</evidence>
<dbReference type="Pfam" id="PF00905">
    <property type="entry name" value="Transpeptidase"/>
    <property type="match status" value="1"/>
</dbReference>
<organism evidence="5 6">
    <name type="scientific">Streptomyces bangladeshensis</name>
    <dbReference type="NCBI Taxonomy" id="295352"/>
    <lineage>
        <taxon>Bacteria</taxon>
        <taxon>Bacillati</taxon>
        <taxon>Actinomycetota</taxon>
        <taxon>Actinomycetes</taxon>
        <taxon>Kitasatosporales</taxon>
        <taxon>Streptomycetaceae</taxon>
        <taxon>Streptomyces</taxon>
    </lineage>
</organism>
<feature type="domain" description="Penicillin binding protein A dimerisation" evidence="4">
    <location>
        <begin position="53"/>
        <end position="111"/>
    </location>
</feature>
<evidence type="ECO:0000256" key="2">
    <source>
        <dbReference type="SAM" id="SignalP"/>
    </source>
</evidence>
<dbReference type="Gene3D" id="3.40.710.10">
    <property type="entry name" value="DD-peptidase/beta-lactamase superfamily"/>
    <property type="match status" value="1"/>
</dbReference>
<name>A0ABN3BKY9_9ACTN</name>
<evidence type="ECO:0000259" key="3">
    <source>
        <dbReference type="Pfam" id="PF00905"/>
    </source>
</evidence>
<reference evidence="5 6" key="1">
    <citation type="journal article" date="2019" name="Int. J. Syst. Evol. Microbiol.">
        <title>The Global Catalogue of Microorganisms (GCM) 10K type strain sequencing project: providing services to taxonomists for standard genome sequencing and annotation.</title>
        <authorList>
            <consortium name="The Broad Institute Genomics Platform"/>
            <consortium name="The Broad Institute Genome Sequencing Center for Infectious Disease"/>
            <person name="Wu L."/>
            <person name="Ma J."/>
        </authorList>
    </citation>
    <scope>NUCLEOTIDE SEQUENCE [LARGE SCALE GENOMIC DNA]</scope>
    <source>
        <strain evidence="5 6">JCM 14924</strain>
    </source>
</reference>
<sequence>MHSVIKKTLLVPGLVLALAASSAACGGNEDGGGAATGPDGTAASRSPSSRGLGNIVVGGKAVTGSEPSGVDKVPYRRTSTDGALYAPVTGYRSMMYGRNGLEAVYDDVLTAGVKSGGASGNVVTTIDPKAQKAAFDALGDRRGAAVALDARTGRLLALVSTPSYDPATFSGATPDDATAWKALTADERDPLLNRALRLAPGPGATFHVVVAAAALEHGLYASVDDSTRTPLNYVVPGTDAAVAGDSPRCENASIRTALRYSCDNVFARLAVDAGQSALRSTAEKLGYNQELTIPLRATESTYPTKPLTAAQLARTGTGGGGVVATPLETARITAALADGGRLVTPRLVERVEKADGSTQRPTDSGGSGRAVSRRTAEQLRSALPAVASRDGDRQGSWFTTYARQGDGRLVSVAVHVSGGDGGQEAGRIAGKILAALS</sequence>
<protein>
    <submittedName>
        <fullName evidence="5">Penicillin-binding protein 2</fullName>
    </submittedName>
</protein>
<evidence type="ECO:0000313" key="5">
    <source>
        <dbReference type="EMBL" id="GAA2196867.1"/>
    </source>
</evidence>
<evidence type="ECO:0000259" key="4">
    <source>
        <dbReference type="Pfam" id="PF21922"/>
    </source>
</evidence>
<dbReference type="EMBL" id="BAAAOQ010000010">
    <property type="protein sequence ID" value="GAA2196867.1"/>
    <property type="molecule type" value="Genomic_DNA"/>
</dbReference>
<dbReference type="Proteomes" id="UP001501391">
    <property type="component" value="Unassembled WGS sequence"/>
</dbReference>
<proteinExistence type="predicted"/>
<dbReference type="InterPro" id="IPR054120">
    <property type="entry name" value="PBPA_dimer"/>
</dbReference>
<evidence type="ECO:0000313" key="6">
    <source>
        <dbReference type="Proteomes" id="UP001501391"/>
    </source>
</evidence>
<gene>
    <name evidence="5" type="ORF">GCM10009787_32890</name>
</gene>
<feature type="region of interest" description="Disordered" evidence="1">
    <location>
        <begin position="350"/>
        <end position="375"/>
    </location>
</feature>
<dbReference type="RefSeq" id="WP_346162971.1">
    <property type="nucleotide sequence ID" value="NZ_BAAAOQ010000010.1"/>
</dbReference>
<dbReference type="InterPro" id="IPR001460">
    <property type="entry name" value="PCN-bd_Tpept"/>
</dbReference>
<dbReference type="PANTHER" id="PTHR30627">
    <property type="entry name" value="PEPTIDOGLYCAN D,D-TRANSPEPTIDASE"/>
    <property type="match status" value="1"/>
</dbReference>
<dbReference type="InterPro" id="IPR050515">
    <property type="entry name" value="Beta-lactam/transpept"/>
</dbReference>
<dbReference type="Gene3D" id="3.90.1310.10">
    <property type="entry name" value="Penicillin-binding protein 2a (Domain 2)"/>
    <property type="match status" value="1"/>
</dbReference>
<comment type="caution">
    <text evidence="5">The sequence shown here is derived from an EMBL/GenBank/DDBJ whole genome shotgun (WGS) entry which is preliminary data.</text>
</comment>
<keyword evidence="2" id="KW-0732">Signal</keyword>
<feature type="chain" id="PRO_5047005318" evidence="2">
    <location>
        <begin position="27"/>
        <end position="437"/>
    </location>
</feature>
<dbReference type="Pfam" id="PF21922">
    <property type="entry name" value="PBP_dimer_2"/>
    <property type="match status" value="1"/>
</dbReference>
<dbReference type="InterPro" id="IPR012338">
    <property type="entry name" value="Beta-lactam/transpept-like"/>
</dbReference>
<dbReference type="PANTHER" id="PTHR30627:SF24">
    <property type="entry name" value="PENICILLIN-BINDING PROTEIN 4B"/>
    <property type="match status" value="1"/>
</dbReference>
<dbReference type="PROSITE" id="PS51257">
    <property type="entry name" value="PROKAR_LIPOPROTEIN"/>
    <property type="match status" value="1"/>
</dbReference>
<keyword evidence="6" id="KW-1185">Reference proteome</keyword>
<feature type="signal peptide" evidence="2">
    <location>
        <begin position="1"/>
        <end position="26"/>
    </location>
</feature>
<feature type="domain" description="Penicillin-binding protein transpeptidase" evidence="3">
    <location>
        <begin position="143"/>
        <end position="393"/>
    </location>
</feature>
<dbReference type="SUPFAM" id="SSF56601">
    <property type="entry name" value="beta-lactamase/transpeptidase-like"/>
    <property type="match status" value="1"/>
</dbReference>
<feature type="region of interest" description="Disordered" evidence="1">
    <location>
        <begin position="30"/>
        <end position="52"/>
    </location>
</feature>